<sequence>MAVLASSLPALQHLTLQIDQEHQAALGEASLHALSKCRNLRTLELQMEGLQEASAVFDALLAKPATCLPNMQTVIFRCPWCKRAMRQAAREAARKRPDTLTPVWIQEIVYLVTPL</sequence>
<protein>
    <submittedName>
        <fullName evidence="2">Uncharacterized protein</fullName>
    </submittedName>
</protein>
<keyword evidence="3" id="KW-1185">Reference proteome</keyword>
<evidence type="ECO:0000313" key="3">
    <source>
        <dbReference type="Proteomes" id="UP001489004"/>
    </source>
</evidence>
<evidence type="ECO:0000313" key="2">
    <source>
        <dbReference type="EMBL" id="KAK9824026.1"/>
    </source>
</evidence>
<dbReference type="GO" id="GO:0005930">
    <property type="term" value="C:axoneme"/>
    <property type="evidence" value="ECO:0007669"/>
    <property type="project" value="UniProtKB-SubCell"/>
</dbReference>
<organism evidence="2 3">
    <name type="scientific">[Myrmecia] bisecta</name>
    <dbReference type="NCBI Taxonomy" id="41462"/>
    <lineage>
        <taxon>Eukaryota</taxon>
        <taxon>Viridiplantae</taxon>
        <taxon>Chlorophyta</taxon>
        <taxon>core chlorophytes</taxon>
        <taxon>Trebouxiophyceae</taxon>
        <taxon>Trebouxiales</taxon>
        <taxon>Trebouxiaceae</taxon>
        <taxon>Myrmecia</taxon>
    </lineage>
</organism>
<dbReference type="Proteomes" id="UP001489004">
    <property type="component" value="Unassembled WGS sequence"/>
</dbReference>
<reference evidence="2 3" key="1">
    <citation type="journal article" date="2024" name="Nat. Commun.">
        <title>Phylogenomics reveals the evolutionary origins of lichenization in chlorophyte algae.</title>
        <authorList>
            <person name="Puginier C."/>
            <person name="Libourel C."/>
            <person name="Otte J."/>
            <person name="Skaloud P."/>
            <person name="Haon M."/>
            <person name="Grisel S."/>
            <person name="Petersen M."/>
            <person name="Berrin J.G."/>
            <person name="Delaux P.M."/>
            <person name="Dal Grande F."/>
            <person name="Keller J."/>
        </authorList>
    </citation>
    <scope>NUCLEOTIDE SEQUENCE [LARGE SCALE GENOMIC DNA]</scope>
    <source>
        <strain evidence="2 3">SAG 2043</strain>
    </source>
</reference>
<evidence type="ECO:0000256" key="1">
    <source>
        <dbReference type="ARBA" id="ARBA00004430"/>
    </source>
</evidence>
<name>A0AAW1QRB8_9CHLO</name>
<gene>
    <name evidence="2" type="ORF">WJX72_007070</name>
</gene>
<dbReference type="AlphaFoldDB" id="A0AAW1QRB8"/>
<comment type="caution">
    <text evidence="2">The sequence shown here is derived from an EMBL/GenBank/DDBJ whole genome shotgun (WGS) entry which is preliminary data.</text>
</comment>
<accession>A0AAW1QRB8</accession>
<dbReference type="InterPro" id="IPR032675">
    <property type="entry name" value="LRR_dom_sf"/>
</dbReference>
<dbReference type="EMBL" id="JALJOR010000002">
    <property type="protein sequence ID" value="KAK9824026.1"/>
    <property type="molecule type" value="Genomic_DNA"/>
</dbReference>
<dbReference type="Gene3D" id="3.80.10.10">
    <property type="entry name" value="Ribonuclease Inhibitor"/>
    <property type="match status" value="1"/>
</dbReference>
<comment type="subcellular location">
    <subcellularLocation>
        <location evidence="1">Cytoplasm</location>
        <location evidence="1">Cytoskeleton</location>
        <location evidence="1">Cilium axoneme</location>
    </subcellularLocation>
</comment>
<proteinExistence type="predicted"/>